<dbReference type="InterPro" id="IPR050113">
    <property type="entry name" value="Ub_conjugating_enzyme"/>
</dbReference>
<organism evidence="3 4">
    <name type="scientific">Micromonas commoda (strain RCC299 / NOUM17 / CCMP2709)</name>
    <name type="common">Picoplanktonic green alga</name>
    <dbReference type="NCBI Taxonomy" id="296587"/>
    <lineage>
        <taxon>Eukaryota</taxon>
        <taxon>Viridiplantae</taxon>
        <taxon>Chlorophyta</taxon>
        <taxon>Mamiellophyceae</taxon>
        <taxon>Mamiellales</taxon>
        <taxon>Mamiellaceae</taxon>
        <taxon>Micromonas</taxon>
    </lineage>
</organism>
<dbReference type="RefSeq" id="XP_002507791.1">
    <property type="nucleotide sequence ID" value="XM_002507745.1"/>
</dbReference>
<dbReference type="PANTHER" id="PTHR24067">
    <property type="entry name" value="UBIQUITIN-CONJUGATING ENZYME E2"/>
    <property type="match status" value="1"/>
</dbReference>
<dbReference type="InterPro" id="IPR000608">
    <property type="entry name" value="UBC"/>
</dbReference>
<dbReference type="eggNOG" id="KOG0428">
    <property type="taxonomic scope" value="Eukaryota"/>
</dbReference>
<dbReference type="SUPFAM" id="SSF54495">
    <property type="entry name" value="UBC-like"/>
    <property type="match status" value="1"/>
</dbReference>
<evidence type="ECO:0000313" key="4">
    <source>
        <dbReference type="Proteomes" id="UP000002009"/>
    </source>
</evidence>
<dbReference type="PROSITE" id="PS50127">
    <property type="entry name" value="UBC_2"/>
    <property type="match status" value="1"/>
</dbReference>
<dbReference type="AlphaFoldDB" id="C1FFA4"/>
<gene>
    <name evidence="3" type="ORF">MICPUN_71095</name>
</gene>
<dbReference type="STRING" id="296587.C1FFA4"/>
<dbReference type="Pfam" id="PF00179">
    <property type="entry name" value="UQ_con"/>
    <property type="match status" value="1"/>
</dbReference>
<feature type="domain" description="UBC core" evidence="2">
    <location>
        <begin position="27"/>
        <end position="186"/>
    </location>
</feature>
<keyword evidence="4" id="KW-1185">Reference proteome</keyword>
<dbReference type="FunCoup" id="C1FFA4">
    <property type="interactions" value="1217"/>
</dbReference>
<dbReference type="OrthoDB" id="1158011at2759"/>
<dbReference type="InParanoid" id="C1FFA4"/>
<sequence length="191" mass="21327">MSEGDPSPRGDGAGGDGSSSKFNTRNPAVKRILREQREMLASDEDENDWALHAEMCEDDIFEWHFAIMGAEGSEFEGGIYHGRILLPPEYPFKPPSFMLLTPSGRFETMTKICLSITQHHPEHWQPSWSVRTALLAVRAFMPTPADGAVGSLEFNVDERRALAARSRSEVPSFGNAARRELTNAVHRRMLA</sequence>
<feature type="non-terminal residue" evidence="3">
    <location>
        <position position="191"/>
    </location>
</feature>
<name>C1FFA4_MICCC</name>
<dbReference type="EMBL" id="CP001575">
    <property type="protein sequence ID" value="ACO69049.1"/>
    <property type="molecule type" value="Genomic_DNA"/>
</dbReference>
<dbReference type="KEGG" id="mis:MICPUN_71095"/>
<proteinExistence type="predicted"/>
<protein>
    <recommendedName>
        <fullName evidence="2">UBC core domain-containing protein</fullName>
    </recommendedName>
</protein>
<evidence type="ECO:0000256" key="1">
    <source>
        <dbReference type="SAM" id="MobiDB-lite"/>
    </source>
</evidence>
<dbReference type="InterPro" id="IPR016135">
    <property type="entry name" value="UBQ-conjugating_enzyme/RWD"/>
</dbReference>
<dbReference type="SMART" id="SM00212">
    <property type="entry name" value="UBCc"/>
    <property type="match status" value="1"/>
</dbReference>
<dbReference type="GeneID" id="8245712"/>
<dbReference type="OMA" id="FMLKNND"/>
<feature type="compositionally biased region" description="Low complexity" evidence="1">
    <location>
        <begin position="1"/>
        <end position="10"/>
    </location>
</feature>
<dbReference type="CDD" id="cd23799">
    <property type="entry name" value="UBCc_UBE2J"/>
    <property type="match status" value="1"/>
</dbReference>
<reference evidence="3 4" key="1">
    <citation type="journal article" date="2009" name="Science">
        <title>Green evolution and dynamic adaptations revealed by genomes of the marine picoeukaryotes Micromonas.</title>
        <authorList>
            <person name="Worden A.Z."/>
            <person name="Lee J.H."/>
            <person name="Mock T."/>
            <person name="Rouze P."/>
            <person name="Simmons M.P."/>
            <person name="Aerts A.L."/>
            <person name="Allen A.E."/>
            <person name="Cuvelier M.L."/>
            <person name="Derelle E."/>
            <person name="Everett M.V."/>
            <person name="Foulon E."/>
            <person name="Grimwood J."/>
            <person name="Gundlach H."/>
            <person name="Henrissat B."/>
            <person name="Napoli C."/>
            <person name="McDonald S.M."/>
            <person name="Parker M.S."/>
            <person name="Rombauts S."/>
            <person name="Salamov A."/>
            <person name="Von Dassow P."/>
            <person name="Badger J.H."/>
            <person name="Coutinho P.M."/>
            <person name="Demir E."/>
            <person name="Dubchak I."/>
            <person name="Gentemann C."/>
            <person name="Eikrem W."/>
            <person name="Gready J.E."/>
            <person name="John U."/>
            <person name="Lanier W."/>
            <person name="Lindquist E.A."/>
            <person name="Lucas S."/>
            <person name="Mayer K.F."/>
            <person name="Moreau H."/>
            <person name="Not F."/>
            <person name="Otillar R."/>
            <person name="Panaud O."/>
            <person name="Pangilinan J."/>
            <person name="Paulsen I."/>
            <person name="Piegu B."/>
            <person name="Poliakov A."/>
            <person name="Robbens S."/>
            <person name="Schmutz J."/>
            <person name="Toulza E."/>
            <person name="Wyss T."/>
            <person name="Zelensky A."/>
            <person name="Zhou K."/>
            <person name="Armbrust E.V."/>
            <person name="Bhattacharya D."/>
            <person name="Goodenough U.W."/>
            <person name="Van de Peer Y."/>
            <person name="Grigoriev I.V."/>
        </authorList>
    </citation>
    <scope>NUCLEOTIDE SEQUENCE [LARGE SCALE GENOMIC DNA]</scope>
    <source>
        <strain evidence="4">RCC299 / NOUM17</strain>
    </source>
</reference>
<dbReference type="Proteomes" id="UP000002009">
    <property type="component" value="Chromosome 8"/>
</dbReference>
<dbReference type="Gene3D" id="3.10.110.10">
    <property type="entry name" value="Ubiquitin Conjugating Enzyme"/>
    <property type="match status" value="1"/>
</dbReference>
<evidence type="ECO:0000313" key="3">
    <source>
        <dbReference type="EMBL" id="ACO69049.1"/>
    </source>
</evidence>
<feature type="region of interest" description="Disordered" evidence="1">
    <location>
        <begin position="1"/>
        <end position="28"/>
    </location>
</feature>
<accession>C1FFA4</accession>
<evidence type="ECO:0000259" key="2">
    <source>
        <dbReference type="PROSITE" id="PS50127"/>
    </source>
</evidence>
<dbReference type="FunFam" id="3.10.110.10:FF:000056">
    <property type="entry name" value="ubiquitin-conjugating enzyme E2 32"/>
    <property type="match status" value="1"/>
</dbReference>